<organism evidence="2 3">
    <name type="scientific">Fusarium mangiferae</name>
    <name type="common">Mango malformation disease fungus</name>
    <dbReference type="NCBI Taxonomy" id="192010"/>
    <lineage>
        <taxon>Eukaryota</taxon>
        <taxon>Fungi</taxon>
        <taxon>Dikarya</taxon>
        <taxon>Ascomycota</taxon>
        <taxon>Pezizomycotina</taxon>
        <taxon>Sordariomycetes</taxon>
        <taxon>Hypocreomycetidae</taxon>
        <taxon>Hypocreales</taxon>
        <taxon>Nectriaceae</taxon>
        <taxon>Fusarium</taxon>
        <taxon>Fusarium fujikuroi species complex</taxon>
    </lineage>
</organism>
<keyword evidence="3" id="KW-1185">Reference proteome</keyword>
<dbReference type="GeneID" id="65090328"/>
<dbReference type="PANTHER" id="PTHR44942">
    <property type="entry name" value="METHYLTRANSF_11 DOMAIN-CONTAINING PROTEIN"/>
    <property type="match status" value="1"/>
</dbReference>
<dbReference type="SUPFAM" id="SSF53335">
    <property type="entry name" value="S-adenosyl-L-methionine-dependent methyltransferases"/>
    <property type="match status" value="1"/>
</dbReference>
<dbReference type="Gene3D" id="3.40.50.150">
    <property type="entry name" value="Vaccinia Virus protein VP39"/>
    <property type="match status" value="1"/>
</dbReference>
<dbReference type="GO" id="GO:0008757">
    <property type="term" value="F:S-adenosylmethionine-dependent methyltransferase activity"/>
    <property type="evidence" value="ECO:0007669"/>
    <property type="project" value="InterPro"/>
</dbReference>
<dbReference type="EMBL" id="FCQH01000008">
    <property type="protein sequence ID" value="CVK96746.1"/>
    <property type="molecule type" value="Genomic_DNA"/>
</dbReference>
<dbReference type="InterPro" id="IPR051052">
    <property type="entry name" value="Diverse_substrate_MTase"/>
</dbReference>
<dbReference type="InterPro" id="IPR013216">
    <property type="entry name" value="Methyltransf_11"/>
</dbReference>
<dbReference type="Pfam" id="PF08241">
    <property type="entry name" value="Methyltransf_11"/>
    <property type="match status" value="1"/>
</dbReference>
<comment type="caution">
    <text evidence="2">The sequence shown here is derived from an EMBL/GenBank/DDBJ whole genome shotgun (WGS) entry which is preliminary data.</text>
</comment>
<feature type="domain" description="Methyltransferase type 11" evidence="1">
    <location>
        <begin position="54"/>
        <end position="154"/>
    </location>
</feature>
<reference evidence="3" key="1">
    <citation type="journal article" date="2016" name="Genome Biol. Evol.">
        <title>Comparative 'omics' of the Fusarium fujikuroi species complex highlights differences in genetic potential and metabolite synthesis.</title>
        <authorList>
            <person name="Niehaus E.-M."/>
            <person name="Muensterkoetter M."/>
            <person name="Proctor R.H."/>
            <person name="Brown D.W."/>
            <person name="Sharon A."/>
            <person name="Idan Y."/>
            <person name="Oren-Young L."/>
            <person name="Sieber C.M."/>
            <person name="Novak O."/>
            <person name="Pencik A."/>
            <person name="Tarkowska D."/>
            <person name="Hromadova K."/>
            <person name="Freeman S."/>
            <person name="Maymon M."/>
            <person name="Elazar M."/>
            <person name="Youssef S.A."/>
            <person name="El-Shabrawy E.S.M."/>
            <person name="Shalaby A.B.A."/>
            <person name="Houterman P."/>
            <person name="Brock N.L."/>
            <person name="Burkhardt I."/>
            <person name="Tsavkelova E.A."/>
            <person name="Dickschat J.S."/>
            <person name="Galuszka P."/>
            <person name="Gueldener U."/>
            <person name="Tudzynski B."/>
        </authorList>
    </citation>
    <scope>NUCLEOTIDE SEQUENCE [LARGE SCALE GENOMIC DNA]</scope>
    <source>
        <strain evidence="3">MRC7560</strain>
    </source>
</reference>
<evidence type="ECO:0000259" key="1">
    <source>
        <dbReference type="Pfam" id="PF08241"/>
    </source>
</evidence>
<dbReference type="GO" id="GO:0032259">
    <property type="term" value="P:methylation"/>
    <property type="evidence" value="ECO:0007669"/>
    <property type="project" value="UniProtKB-KW"/>
</dbReference>
<name>A0A1L7TPN4_FUSMA</name>
<dbReference type="AlphaFoldDB" id="A0A1L7TPN4"/>
<accession>A0A1L7TPN4</accession>
<gene>
    <name evidence="2" type="ORF">FMAN_11076</name>
</gene>
<evidence type="ECO:0000313" key="2">
    <source>
        <dbReference type="EMBL" id="CVK96746.1"/>
    </source>
</evidence>
<dbReference type="PANTHER" id="PTHR44942:SF10">
    <property type="entry name" value="METHYLTRANSFERASE TYPE 11 DOMAIN-CONTAINING PROTEIN"/>
    <property type="match status" value="1"/>
</dbReference>
<protein>
    <submittedName>
        <fullName evidence="2">Related to trans-aconitate 3-methyltransferase</fullName>
    </submittedName>
</protein>
<dbReference type="Proteomes" id="UP000184255">
    <property type="component" value="Unassembled WGS sequence"/>
</dbReference>
<dbReference type="CDD" id="cd02440">
    <property type="entry name" value="AdoMet_MTases"/>
    <property type="match status" value="1"/>
</dbReference>
<proteinExistence type="predicted"/>
<evidence type="ECO:0000313" key="3">
    <source>
        <dbReference type="Proteomes" id="UP000184255"/>
    </source>
</evidence>
<sequence length="318" mass="34915">MTSETSEPRDVTFRNYTADQASNYAAARLGYTDALIDFILNYHQSTNGETGCVLDVGCGPGTATQKLAPHFDLAYGVDPGESMIKTATTLGGKARTGDPIVYRLSTAEDIDKVDGIPHSSVDMITAATAAHWFDMPKFWTAAAKVLKIGGTVAIWTVFRQQGSFNNNTELQSIFNEFLDALTPYSTTGTHLTQNGYVDLPMPWNDPDTSKFYDQQASARHVLTAEDGFVPNTGRKESNQGRHDETVDKQVQSIERLIGTFGSLSRWQKENPELVGTEKDPARILMSKVRKMLEESGEPIELTALAAKMAVALILVKRK</sequence>
<dbReference type="RefSeq" id="XP_041684164.1">
    <property type="nucleotide sequence ID" value="XM_041833840.1"/>
</dbReference>
<dbReference type="VEuPathDB" id="FungiDB:FMAN_11076"/>
<dbReference type="InterPro" id="IPR029063">
    <property type="entry name" value="SAM-dependent_MTases_sf"/>
</dbReference>